<feature type="transmembrane region" description="Helical" evidence="2">
    <location>
        <begin position="77"/>
        <end position="104"/>
    </location>
</feature>
<evidence type="ECO:0000313" key="4">
    <source>
        <dbReference type="Proteomes" id="UP001359485"/>
    </source>
</evidence>
<evidence type="ECO:0000256" key="1">
    <source>
        <dbReference type="SAM" id="MobiDB-lite"/>
    </source>
</evidence>
<keyword evidence="2" id="KW-0812">Transmembrane</keyword>
<dbReference type="EMBL" id="JAWJWF010000050">
    <property type="protein sequence ID" value="KAK6617980.1"/>
    <property type="molecule type" value="Genomic_DNA"/>
</dbReference>
<dbReference type="Proteomes" id="UP001359485">
    <property type="component" value="Unassembled WGS sequence"/>
</dbReference>
<reference evidence="3 4" key="1">
    <citation type="submission" date="2023-09" db="EMBL/GenBank/DDBJ databases">
        <title>Genomes of two closely related lineages of the louse Polyplax serrata with different host specificities.</title>
        <authorList>
            <person name="Martinu J."/>
            <person name="Tarabai H."/>
            <person name="Stefka J."/>
            <person name="Hypsa V."/>
        </authorList>
    </citation>
    <scope>NUCLEOTIDE SEQUENCE [LARGE SCALE GENOMIC DNA]</scope>
    <source>
        <strain evidence="3">98ZLc_SE</strain>
    </source>
</reference>
<keyword evidence="2" id="KW-0472">Membrane</keyword>
<evidence type="ECO:0000313" key="3">
    <source>
        <dbReference type="EMBL" id="KAK6617980.1"/>
    </source>
</evidence>
<protein>
    <submittedName>
        <fullName evidence="3">Uncharacterized protein</fullName>
    </submittedName>
</protein>
<comment type="caution">
    <text evidence="3">The sequence shown here is derived from an EMBL/GenBank/DDBJ whole genome shotgun (WGS) entry which is preliminary data.</text>
</comment>
<name>A0ABR1AEP9_POLSC</name>
<accession>A0ABR1AEP9</accession>
<feature type="compositionally biased region" description="Polar residues" evidence="1">
    <location>
        <begin position="53"/>
        <end position="68"/>
    </location>
</feature>
<sequence>MSELDHSGEESSECGFRVVFLTSVDCQRWNNGSKQPIGRKNWRGSIYPEEGNGKQSQPEANASASKSSAVRRGGIGAWGYVAITLFLILSGLGIYYTIIFYPIVCKKQRMYHVMGSTTV</sequence>
<evidence type="ECO:0000256" key="2">
    <source>
        <dbReference type="SAM" id="Phobius"/>
    </source>
</evidence>
<keyword evidence="4" id="KW-1185">Reference proteome</keyword>
<keyword evidence="2" id="KW-1133">Transmembrane helix</keyword>
<gene>
    <name evidence="3" type="ORF">RUM44_002422</name>
</gene>
<proteinExistence type="predicted"/>
<organism evidence="3 4">
    <name type="scientific">Polyplax serrata</name>
    <name type="common">Common mouse louse</name>
    <dbReference type="NCBI Taxonomy" id="468196"/>
    <lineage>
        <taxon>Eukaryota</taxon>
        <taxon>Metazoa</taxon>
        <taxon>Ecdysozoa</taxon>
        <taxon>Arthropoda</taxon>
        <taxon>Hexapoda</taxon>
        <taxon>Insecta</taxon>
        <taxon>Pterygota</taxon>
        <taxon>Neoptera</taxon>
        <taxon>Paraneoptera</taxon>
        <taxon>Psocodea</taxon>
        <taxon>Troctomorpha</taxon>
        <taxon>Phthiraptera</taxon>
        <taxon>Anoplura</taxon>
        <taxon>Polyplacidae</taxon>
        <taxon>Polyplax</taxon>
    </lineage>
</organism>
<feature type="region of interest" description="Disordered" evidence="1">
    <location>
        <begin position="30"/>
        <end position="69"/>
    </location>
</feature>